<evidence type="ECO:0000259" key="1">
    <source>
        <dbReference type="Pfam" id="PF14661"/>
    </source>
</evidence>
<evidence type="ECO:0000313" key="2">
    <source>
        <dbReference type="Proteomes" id="UP000694866"/>
    </source>
</evidence>
<name>A0A9R1TA30_9HYME</name>
<proteinExistence type="predicted"/>
<evidence type="ECO:0000313" key="3">
    <source>
        <dbReference type="RefSeq" id="XP_011305605.1"/>
    </source>
</evidence>
<dbReference type="RefSeq" id="XP_011305605.1">
    <property type="nucleotide sequence ID" value="XM_011307303.1"/>
</dbReference>
<dbReference type="GO" id="GO:1990498">
    <property type="term" value="C:mitotic spindle microtubule"/>
    <property type="evidence" value="ECO:0007669"/>
    <property type="project" value="TreeGrafter"/>
</dbReference>
<accession>A0A9R1TA30</accession>
<protein>
    <submittedName>
        <fullName evidence="3">Uncharacterized protein dgt6</fullName>
    </submittedName>
</protein>
<dbReference type="InterPro" id="IPR026797">
    <property type="entry name" value="HAUS_6"/>
</dbReference>
<keyword evidence="2" id="KW-1185">Reference proteome</keyword>
<dbReference type="GO" id="GO:0070652">
    <property type="term" value="C:HAUS complex"/>
    <property type="evidence" value="ECO:0007669"/>
    <property type="project" value="InterPro"/>
</dbReference>
<dbReference type="GO" id="GO:0008017">
    <property type="term" value="F:microtubule binding"/>
    <property type="evidence" value="ECO:0007669"/>
    <property type="project" value="TreeGrafter"/>
</dbReference>
<dbReference type="GO" id="GO:0051225">
    <property type="term" value="P:spindle assembly"/>
    <property type="evidence" value="ECO:0007669"/>
    <property type="project" value="InterPro"/>
</dbReference>
<feature type="domain" description="HAUS augmin-like complex subunit 6 N-terminal" evidence="1">
    <location>
        <begin position="6"/>
        <end position="202"/>
    </location>
</feature>
<dbReference type="CTD" id="43441"/>
<dbReference type="InterPro" id="IPR028163">
    <property type="entry name" value="HAUS_6_N"/>
</dbReference>
<dbReference type="PANTHER" id="PTHR16151:SF2">
    <property type="entry name" value="HAUS AUGMIN-LIKE COMPLEX SUBUNIT 6"/>
    <property type="match status" value="1"/>
</dbReference>
<dbReference type="OrthoDB" id="5575722at2759"/>
<organism evidence="2 3">
    <name type="scientific">Fopius arisanus</name>
    <dbReference type="NCBI Taxonomy" id="64838"/>
    <lineage>
        <taxon>Eukaryota</taxon>
        <taxon>Metazoa</taxon>
        <taxon>Ecdysozoa</taxon>
        <taxon>Arthropoda</taxon>
        <taxon>Hexapoda</taxon>
        <taxon>Insecta</taxon>
        <taxon>Pterygota</taxon>
        <taxon>Neoptera</taxon>
        <taxon>Endopterygota</taxon>
        <taxon>Hymenoptera</taxon>
        <taxon>Apocrita</taxon>
        <taxon>Ichneumonoidea</taxon>
        <taxon>Braconidae</taxon>
        <taxon>Opiinae</taxon>
        <taxon>Fopius</taxon>
    </lineage>
</organism>
<dbReference type="Pfam" id="PF14661">
    <property type="entry name" value="HAUS6_N"/>
    <property type="match status" value="1"/>
</dbReference>
<dbReference type="AlphaFoldDB" id="A0A9R1TA30"/>
<reference evidence="3" key="1">
    <citation type="submission" date="2025-08" db="UniProtKB">
        <authorList>
            <consortium name="RefSeq"/>
        </authorList>
    </citation>
    <scope>IDENTIFICATION</scope>
    <source>
        <strain evidence="3">USDA-PBARC FA_bdor</strain>
        <tissue evidence="3">Whole organism</tissue>
    </source>
</reference>
<dbReference type="KEGG" id="fas:105268049"/>
<dbReference type="Proteomes" id="UP000694866">
    <property type="component" value="Unplaced"/>
</dbReference>
<sequence>MESKSFYRNVFLLTQMVPPGKEFKKYFKEGMFDKPNTVGFIYISHYLLSTYDEERFKKSVDWPIPDKKDEGKYRNEVKDFMNAIAIENPDVELSQILPSHLHTASGTRFINLMWKLSTIVLRSTLKKQGAEPLNMAPKSGDEDILTKNLLTNIIADKKRDILELHKRSVSTETRAQTQATEMAKSIETGQSEWFEVKQRLEKTVAAATVHPDIKKRMADPNDVEIVQMWKENLGKALGYLRSQQDLLEKLTERSDKVAAVVDSVLNSDCNNLDANNLPRIDTQKLLELGNLDPDTQVAVHHLYEDNKLNLMNLLTIFQCLLKHLRVDIQKNSFPDFTDCNLQIQASTDDLSQMCELVSSFQSTVSLLASKMKPLENPVPKNHNLSFRLDSEVFQSVVLKSSPTIHLNANNEPERYDAAERLELTPVENVHKSLFMRYKNNETPSMPKPFKIRPKLVVSRINFDDSMSSTVSEKFSPVKRPVKPIGSTAKGKFSRLFSANLKKSIHNHSAVSPGHWKTNSNDSSIVGDVYNMSDLKPYLATKSSFNLSRELSAPMNSTPEKIVGQKQMLYVERPAFNSTEIVSELSTISENMEIRLTVGSSPNLQRMEKRENNRRISIGDLVEKYKKIREQSANVTYLEHSGDNSDDSAKSSISPGSPPIALQKAVTSCSAASLRLLDDKDAACSFIAIN</sequence>
<dbReference type="GeneID" id="105268049"/>
<dbReference type="PANTHER" id="PTHR16151">
    <property type="entry name" value="HAUS AUGMIN-LIKE COMPLEX SUBUNIT 6"/>
    <property type="match status" value="1"/>
</dbReference>
<gene>
    <name evidence="3" type="primary">dgt6</name>
</gene>